<organism evidence="3 4">
    <name type="scientific">Sphaerisporangium krabiense</name>
    <dbReference type="NCBI Taxonomy" id="763782"/>
    <lineage>
        <taxon>Bacteria</taxon>
        <taxon>Bacillati</taxon>
        <taxon>Actinomycetota</taxon>
        <taxon>Actinomycetes</taxon>
        <taxon>Streptosporangiales</taxon>
        <taxon>Streptosporangiaceae</taxon>
        <taxon>Sphaerisporangium</taxon>
    </lineage>
</organism>
<comment type="caution">
    <text evidence="3">The sequence shown here is derived from an EMBL/GenBank/DDBJ whole genome shotgun (WGS) entry which is preliminary data.</text>
</comment>
<evidence type="ECO:0000313" key="3">
    <source>
        <dbReference type="EMBL" id="MBB5624980.1"/>
    </source>
</evidence>
<gene>
    <name evidence="3" type="ORF">BJ981_000679</name>
</gene>
<reference evidence="3 4" key="1">
    <citation type="submission" date="2020-08" db="EMBL/GenBank/DDBJ databases">
        <title>Sequencing the genomes of 1000 actinobacteria strains.</title>
        <authorList>
            <person name="Klenk H.-P."/>
        </authorList>
    </citation>
    <scope>NUCLEOTIDE SEQUENCE [LARGE SCALE GENOMIC DNA]</scope>
    <source>
        <strain evidence="3 4">DSM 45790</strain>
    </source>
</reference>
<dbReference type="RefSeq" id="WP_184608265.1">
    <property type="nucleotide sequence ID" value="NZ_BOOS01000073.1"/>
</dbReference>
<protein>
    <submittedName>
        <fullName evidence="3">Uncharacterized protein</fullName>
    </submittedName>
</protein>
<keyword evidence="2" id="KW-0812">Transmembrane</keyword>
<keyword evidence="2" id="KW-0472">Membrane</keyword>
<dbReference type="EMBL" id="JACHBR010000001">
    <property type="protein sequence ID" value="MBB5624980.1"/>
    <property type="molecule type" value="Genomic_DNA"/>
</dbReference>
<feature type="compositionally biased region" description="Low complexity" evidence="1">
    <location>
        <begin position="334"/>
        <end position="357"/>
    </location>
</feature>
<feature type="region of interest" description="Disordered" evidence="1">
    <location>
        <begin position="293"/>
        <end position="373"/>
    </location>
</feature>
<evidence type="ECO:0000313" key="4">
    <source>
        <dbReference type="Proteomes" id="UP000588112"/>
    </source>
</evidence>
<keyword evidence="2" id="KW-1133">Transmembrane helix</keyword>
<feature type="compositionally biased region" description="Low complexity" evidence="1">
    <location>
        <begin position="298"/>
        <end position="309"/>
    </location>
</feature>
<accession>A0A7W8Z083</accession>
<dbReference type="Gene3D" id="2.60.120.260">
    <property type="entry name" value="Galactose-binding domain-like"/>
    <property type="match status" value="1"/>
</dbReference>
<name>A0A7W8Z083_9ACTN</name>
<evidence type="ECO:0000256" key="2">
    <source>
        <dbReference type="SAM" id="Phobius"/>
    </source>
</evidence>
<dbReference type="Proteomes" id="UP000588112">
    <property type="component" value="Unassembled WGS sequence"/>
</dbReference>
<dbReference type="AlphaFoldDB" id="A0A7W8Z083"/>
<feature type="transmembrane region" description="Helical" evidence="2">
    <location>
        <begin position="378"/>
        <end position="400"/>
    </location>
</feature>
<proteinExistence type="predicted"/>
<evidence type="ECO:0000256" key="1">
    <source>
        <dbReference type="SAM" id="MobiDB-lite"/>
    </source>
</evidence>
<keyword evidence="4" id="KW-1185">Reference proteome</keyword>
<sequence>MSLATELKKVDVQVAVPKTVPLGQQIPVEWTLTNSTLAVPRKFPTGGKISVRGILQVSGLWQGQLDSLGTKDQGELAAGGVVSLPTAITGAVATSKIGKLTVKPGDLLVDFQPPAEETLLNNTATGANGPITYVGAAPPPPEGGWALSGPSERPSPQFDDYQGDVHHTTKQGDKATVTFFGTGLQYITERHAAMGEVEVTGAGVTTETVDASVEEDKAPVPVDTRKSKQVLWQKNDFTYGQHTVTFTNKAVNGKYMLVDAFKVSTDPNRVPSDYFRTTCRVKDNGDLKTATVEIVPAPSTSTSSSPSTSGQISDGDDSARGVVVLSGGGQGHGAPTATATVTQTPKPKAKAKTSSTPQVRVTPRGGAHTGEAPERDGAALLLVGYGAALTVGGLAGGVLLRRRRAARAAIGRGSLG</sequence>